<dbReference type="EMBL" id="LYDR01000099">
    <property type="protein sequence ID" value="ODA30842.1"/>
    <property type="molecule type" value="Genomic_DNA"/>
</dbReference>
<evidence type="ECO:0000313" key="1">
    <source>
        <dbReference type="EMBL" id="ODA30842.1"/>
    </source>
</evidence>
<organism evidence="1 2">
    <name type="scientific">Planctopirus hydrillae</name>
    <dbReference type="NCBI Taxonomy" id="1841610"/>
    <lineage>
        <taxon>Bacteria</taxon>
        <taxon>Pseudomonadati</taxon>
        <taxon>Planctomycetota</taxon>
        <taxon>Planctomycetia</taxon>
        <taxon>Planctomycetales</taxon>
        <taxon>Planctomycetaceae</taxon>
        <taxon>Planctopirus</taxon>
    </lineage>
</organism>
<dbReference type="AlphaFoldDB" id="A0A1C3EC71"/>
<accession>A0A1C3EC71</accession>
<name>A0A1C3EC71_9PLAN</name>
<evidence type="ECO:0000313" key="2">
    <source>
        <dbReference type="Proteomes" id="UP000094828"/>
    </source>
</evidence>
<protein>
    <submittedName>
        <fullName evidence="1">Uncharacterized protein</fullName>
    </submittedName>
</protein>
<proteinExistence type="predicted"/>
<gene>
    <name evidence="1" type="ORF">A6X21_05265</name>
</gene>
<reference evidence="1 2" key="1">
    <citation type="submission" date="2016-05" db="EMBL/GenBank/DDBJ databases">
        <title>Genomic and physiological characterization of Planctopirus sp. isolated from fresh water lake.</title>
        <authorList>
            <person name="Subhash Y."/>
            <person name="Ramana C."/>
        </authorList>
    </citation>
    <scope>NUCLEOTIDE SEQUENCE [LARGE SCALE GENOMIC DNA]</scope>
    <source>
        <strain evidence="1 2">JC280</strain>
    </source>
</reference>
<sequence length="86" mass="9459">MHLSSPTQTQFFAPSPVLTGKGCDEGELELCWRSINNRLHRRTLFISGRWMTIGVPADASVTVTHPSAKTLTLPSPTQTRARVPEA</sequence>
<keyword evidence="2" id="KW-1185">Reference proteome</keyword>
<dbReference type="Proteomes" id="UP000094828">
    <property type="component" value="Unassembled WGS sequence"/>
</dbReference>
<comment type="caution">
    <text evidence="1">The sequence shown here is derived from an EMBL/GenBank/DDBJ whole genome shotgun (WGS) entry which is preliminary data.</text>
</comment>